<accession>A0A1Y3B0D7</accession>
<dbReference type="AlphaFoldDB" id="A0A1Y3B0D7"/>
<evidence type="ECO:0000313" key="3">
    <source>
        <dbReference type="Proteomes" id="UP000194236"/>
    </source>
</evidence>
<organism evidence="2 3">
    <name type="scientific">Euroglyphus maynei</name>
    <name type="common">Mayne's house dust mite</name>
    <dbReference type="NCBI Taxonomy" id="6958"/>
    <lineage>
        <taxon>Eukaryota</taxon>
        <taxon>Metazoa</taxon>
        <taxon>Ecdysozoa</taxon>
        <taxon>Arthropoda</taxon>
        <taxon>Chelicerata</taxon>
        <taxon>Arachnida</taxon>
        <taxon>Acari</taxon>
        <taxon>Acariformes</taxon>
        <taxon>Sarcoptiformes</taxon>
        <taxon>Astigmata</taxon>
        <taxon>Psoroptidia</taxon>
        <taxon>Analgoidea</taxon>
        <taxon>Pyroglyphidae</taxon>
        <taxon>Pyroglyphinae</taxon>
        <taxon>Euroglyphus</taxon>
    </lineage>
</organism>
<protein>
    <submittedName>
        <fullName evidence="2">Uncharacterized protein</fullName>
    </submittedName>
</protein>
<proteinExistence type="predicted"/>
<dbReference type="EMBL" id="MUJZ01051178">
    <property type="protein sequence ID" value="OTF73534.1"/>
    <property type="molecule type" value="Genomic_DNA"/>
</dbReference>
<reference evidence="2 3" key="1">
    <citation type="submission" date="2017-03" db="EMBL/GenBank/DDBJ databases">
        <title>Genome Survey of Euroglyphus maynei.</title>
        <authorList>
            <person name="Arlian L.G."/>
            <person name="Morgan M.S."/>
            <person name="Rider S.D."/>
        </authorList>
    </citation>
    <scope>NUCLEOTIDE SEQUENCE [LARGE SCALE GENOMIC DNA]</scope>
    <source>
        <strain evidence="2">Arlian Lab</strain>
        <tissue evidence="2">Whole body</tissue>
    </source>
</reference>
<comment type="caution">
    <text evidence="2">The sequence shown here is derived from an EMBL/GenBank/DDBJ whole genome shotgun (WGS) entry which is preliminary data.</text>
</comment>
<evidence type="ECO:0000256" key="1">
    <source>
        <dbReference type="SAM" id="MobiDB-lite"/>
    </source>
</evidence>
<name>A0A1Y3B0D7_EURMA</name>
<gene>
    <name evidence="2" type="ORF">BLA29_012527</name>
</gene>
<dbReference type="Proteomes" id="UP000194236">
    <property type="component" value="Unassembled WGS sequence"/>
</dbReference>
<sequence length="120" mass="14346">MFTKESIAEKLKNLKPPSARRLNPSKSLKRFQNNEPCLHDRLMDAIQNFDRNQLRSTRTEVKPDVRKLYLLEREQRRLWLRQKHCRSLWNIYGVNNVDDEVTLKVTPTTKRKIISPGKFI</sequence>
<feature type="region of interest" description="Disordered" evidence="1">
    <location>
        <begin position="9"/>
        <end position="30"/>
    </location>
</feature>
<keyword evidence="3" id="KW-1185">Reference proteome</keyword>
<evidence type="ECO:0000313" key="2">
    <source>
        <dbReference type="EMBL" id="OTF73534.1"/>
    </source>
</evidence>